<evidence type="ECO:0000256" key="1">
    <source>
        <dbReference type="SAM" id="Phobius"/>
    </source>
</evidence>
<sequence length="148" mass="16983">MFLVDEFMNKKQYKIIFLLSFIFLITFFVFLNIYKRVTPATLVSHLVDEADAQTETISIILTFGDKTLNLSFNQGMSLYEIFTQAQEKGEIDFSGRKYPGLGFFVTEIGHLRHGVNDNLMYFVNGEEAEVGVSSYVPEDGDIINWQLK</sequence>
<evidence type="ECO:0000259" key="2">
    <source>
        <dbReference type="Pfam" id="PF14478"/>
    </source>
</evidence>
<reference evidence="4" key="1">
    <citation type="submission" date="2017-09" db="EMBL/GenBank/DDBJ databases">
        <title>Depth-based differentiation of microbial function through sediment-hosted aquifers and enrichment of novel symbionts in the deep terrestrial subsurface.</title>
        <authorList>
            <person name="Probst A.J."/>
            <person name="Ladd B."/>
            <person name="Jarett J.K."/>
            <person name="Geller-Mcgrath D.E."/>
            <person name="Sieber C.M.K."/>
            <person name="Emerson J.B."/>
            <person name="Anantharaman K."/>
            <person name="Thomas B.C."/>
            <person name="Malmstrom R."/>
            <person name="Stieglmeier M."/>
            <person name="Klingl A."/>
            <person name="Woyke T."/>
            <person name="Ryan C.M."/>
            <person name="Banfield J.F."/>
        </authorList>
    </citation>
    <scope>NUCLEOTIDE SEQUENCE [LARGE SCALE GENOMIC DNA]</scope>
</reference>
<accession>A0A2H0TBC0</accession>
<dbReference type="Proteomes" id="UP000230094">
    <property type="component" value="Unassembled WGS sequence"/>
</dbReference>
<name>A0A2H0TBC0_9BACT</name>
<evidence type="ECO:0000313" key="3">
    <source>
        <dbReference type="EMBL" id="PIR68302.1"/>
    </source>
</evidence>
<dbReference type="Pfam" id="PF14478">
    <property type="entry name" value="DUF4430"/>
    <property type="match status" value="1"/>
</dbReference>
<dbReference type="Gene3D" id="2.170.130.30">
    <property type="match status" value="1"/>
</dbReference>
<protein>
    <recommendedName>
        <fullName evidence="2">Transcobalamin-like C-terminal domain-containing protein</fullName>
    </recommendedName>
</protein>
<comment type="caution">
    <text evidence="3">The sequence shown here is derived from an EMBL/GenBank/DDBJ whole genome shotgun (WGS) entry which is preliminary data.</text>
</comment>
<dbReference type="AlphaFoldDB" id="A0A2H0TBC0"/>
<gene>
    <name evidence="3" type="ORF">COU49_01925</name>
</gene>
<organism evidence="3 4">
    <name type="scientific">Candidatus Nomurabacteria bacterium CG10_big_fil_rev_8_21_14_0_10_35_16</name>
    <dbReference type="NCBI Taxonomy" id="1974731"/>
    <lineage>
        <taxon>Bacteria</taxon>
        <taxon>Candidatus Nomuraibacteriota</taxon>
    </lineage>
</organism>
<feature type="domain" description="Transcobalamin-like C-terminal" evidence="2">
    <location>
        <begin position="75"/>
        <end position="147"/>
    </location>
</feature>
<evidence type="ECO:0000313" key="4">
    <source>
        <dbReference type="Proteomes" id="UP000230094"/>
    </source>
</evidence>
<keyword evidence="1" id="KW-1133">Transmembrane helix</keyword>
<dbReference type="EMBL" id="PFCQ01000011">
    <property type="protein sequence ID" value="PIR68302.1"/>
    <property type="molecule type" value="Genomic_DNA"/>
</dbReference>
<keyword evidence="1" id="KW-0812">Transmembrane</keyword>
<proteinExistence type="predicted"/>
<dbReference type="InterPro" id="IPR027954">
    <property type="entry name" value="Transcobalamin-like_C"/>
</dbReference>
<keyword evidence="1" id="KW-0472">Membrane</keyword>
<feature type="transmembrane region" description="Helical" evidence="1">
    <location>
        <begin position="15"/>
        <end position="34"/>
    </location>
</feature>